<dbReference type="EMBL" id="FNAC01000003">
    <property type="protein sequence ID" value="SDC65918.1"/>
    <property type="molecule type" value="Genomic_DNA"/>
</dbReference>
<keyword evidence="2" id="KW-1185">Reference proteome</keyword>
<evidence type="ECO:0000313" key="2">
    <source>
        <dbReference type="Proteomes" id="UP000199060"/>
    </source>
</evidence>
<sequence>MQEMKEGKIKLSLLRQFTEINLEIEPAKDLERNK</sequence>
<protein>
    <submittedName>
        <fullName evidence="1">Uncharacterized protein</fullName>
    </submittedName>
</protein>
<reference evidence="2" key="1">
    <citation type="submission" date="2016-10" db="EMBL/GenBank/DDBJ databases">
        <authorList>
            <person name="Varghese N."/>
            <person name="Submissions S."/>
        </authorList>
    </citation>
    <scope>NUCLEOTIDE SEQUENCE [LARGE SCALE GENOMIC DNA]</scope>
    <source>
        <strain evidence="2">DSM 23095</strain>
    </source>
</reference>
<name>A0A1G6NDP2_9BACT</name>
<dbReference type="STRING" id="686796.SAMN04488104_100384"/>
<dbReference type="Proteomes" id="UP000199060">
    <property type="component" value="Unassembled WGS sequence"/>
</dbReference>
<evidence type="ECO:0000313" key="1">
    <source>
        <dbReference type="EMBL" id="SDC65918.1"/>
    </source>
</evidence>
<gene>
    <name evidence="1" type="ORF">SAMN04488104_100384</name>
</gene>
<proteinExistence type="predicted"/>
<organism evidence="1 2">
    <name type="scientific">Algoriphagus faecimaris</name>
    <dbReference type="NCBI Taxonomy" id="686796"/>
    <lineage>
        <taxon>Bacteria</taxon>
        <taxon>Pseudomonadati</taxon>
        <taxon>Bacteroidota</taxon>
        <taxon>Cytophagia</taxon>
        <taxon>Cytophagales</taxon>
        <taxon>Cyclobacteriaceae</taxon>
        <taxon>Algoriphagus</taxon>
    </lineage>
</organism>
<dbReference type="AlphaFoldDB" id="A0A1G6NDP2"/>
<accession>A0A1G6NDP2</accession>